<evidence type="ECO:0000313" key="1">
    <source>
        <dbReference type="EMBL" id="RIH93215.1"/>
    </source>
</evidence>
<dbReference type="EMBL" id="QWLB01000008">
    <property type="protein sequence ID" value="RIH93215.1"/>
    <property type="molecule type" value="Genomic_DNA"/>
</dbReference>
<evidence type="ECO:0000313" key="2">
    <source>
        <dbReference type="Proteomes" id="UP000266178"/>
    </source>
</evidence>
<dbReference type="RefSeq" id="WP_240631243.1">
    <property type="nucleotide sequence ID" value="NZ_BJXM01000005.1"/>
</dbReference>
<sequence length="76" mass="8704">MKALSLVAYLSFVLERMSQALQARPRPILGQIRQVGNPRPQLRLELAYHPAKALEGYVLIPKDQYFQDAEALLERL</sequence>
<name>A0A399FC05_9DEIN</name>
<organism evidence="1 2">
    <name type="scientific">Meiothermus granaticius NBRC 107808</name>
    <dbReference type="NCBI Taxonomy" id="1227551"/>
    <lineage>
        <taxon>Bacteria</taxon>
        <taxon>Thermotogati</taxon>
        <taxon>Deinococcota</taxon>
        <taxon>Deinococci</taxon>
        <taxon>Thermales</taxon>
        <taxon>Thermaceae</taxon>
        <taxon>Meiothermus</taxon>
    </lineage>
</organism>
<dbReference type="AlphaFoldDB" id="A0A399FC05"/>
<accession>A0A399FC05</accession>
<reference evidence="1 2" key="1">
    <citation type="submission" date="2018-08" db="EMBL/GenBank/DDBJ databases">
        <title>Meiothermus granaticius genome AF-68 sequencing project.</title>
        <authorList>
            <person name="Da Costa M.S."/>
            <person name="Albuquerque L."/>
            <person name="Raposo P."/>
            <person name="Froufe H.J.C."/>
            <person name="Barroso C.S."/>
            <person name="Egas C."/>
        </authorList>
    </citation>
    <scope>NUCLEOTIDE SEQUENCE [LARGE SCALE GENOMIC DNA]</scope>
    <source>
        <strain evidence="1 2">AF-68</strain>
    </source>
</reference>
<proteinExistence type="predicted"/>
<dbReference type="Proteomes" id="UP000266178">
    <property type="component" value="Unassembled WGS sequence"/>
</dbReference>
<keyword evidence="2" id="KW-1185">Reference proteome</keyword>
<gene>
    <name evidence="1" type="ORF">Mgrana_00842</name>
</gene>
<protein>
    <submittedName>
        <fullName evidence="1">Uncharacterized protein</fullName>
    </submittedName>
</protein>
<comment type="caution">
    <text evidence="1">The sequence shown here is derived from an EMBL/GenBank/DDBJ whole genome shotgun (WGS) entry which is preliminary data.</text>
</comment>